<dbReference type="AlphaFoldDB" id="A0AA45L4S4"/>
<proteinExistence type="predicted"/>
<dbReference type="CDD" id="cd00051">
    <property type="entry name" value="EFh"/>
    <property type="match status" value="1"/>
</dbReference>
<dbReference type="GO" id="GO:0005509">
    <property type="term" value="F:calcium ion binding"/>
    <property type="evidence" value="ECO:0007669"/>
    <property type="project" value="InterPro"/>
</dbReference>
<dbReference type="InterPro" id="IPR018247">
    <property type="entry name" value="EF_Hand_1_Ca_BS"/>
</dbReference>
<gene>
    <name evidence="2" type="ORF">KCV87_28210</name>
</gene>
<dbReference type="PROSITE" id="PS00018">
    <property type="entry name" value="EF_HAND_1"/>
    <property type="match status" value="4"/>
</dbReference>
<protein>
    <submittedName>
        <fullName evidence="2">EF-hand domain-containing protein</fullName>
    </submittedName>
</protein>
<evidence type="ECO:0000313" key="3">
    <source>
        <dbReference type="Proteomes" id="UP000677152"/>
    </source>
</evidence>
<dbReference type="InterPro" id="IPR002048">
    <property type="entry name" value="EF_hand_dom"/>
</dbReference>
<dbReference type="PROSITE" id="PS50222">
    <property type="entry name" value="EF_HAND_2"/>
    <property type="match status" value="2"/>
</dbReference>
<dbReference type="Pfam" id="PF13202">
    <property type="entry name" value="EF-hand_5"/>
    <property type="match status" value="1"/>
</dbReference>
<organism evidence="2 3">
    <name type="scientific">Actinosynnema pretiosum subsp. pretiosum</name>
    <dbReference type="NCBI Taxonomy" id="103721"/>
    <lineage>
        <taxon>Bacteria</taxon>
        <taxon>Bacillati</taxon>
        <taxon>Actinomycetota</taxon>
        <taxon>Actinomycetes</taxon>
        <taxon>Pseudonocardiales</taxon>
        <taxon>Pseudonocardiaceae</taxon>
        <taxon>Actinosynnema</taxon>
    </lineage>
</organism>
<dbReference type="EMBL" id="CP073249">
    <property type="protein sequence ID" value="QUF03266.1"/>
    <property type="molecule type" value="Genomic_DNA"/>
</dbReference>
<accession>A0AA45L4S4</accession>
<dbReference type="Gene3D" id="1.10.238.10">
    <property type="entry name" value="EF-hand"/>
    <property type="match status" value="1"/>
</dbReference>
<feature type="domain" description="EF-hand" evidence="1">
    <location>
        <begin position="130"/>
        <end position="159"/>
    </location>
</feature>
<evidence type="ECO:0000259" key="1">
    <source>
        <dbReference type="PROSITE" id="PS50222"/>
    </source>
</evidence>
<reference evidence="2" key="1">
    <citation type="submission" date="2021-04" db="EMBL/GenBank/DDBJ databases">
        <title>Genomic sequence of Actinosynnema pretiosum subsp. pretiosum ATCC 31280 (C-14919).</title>
        <authorList>
            <person name="Bai L."/>
            <person name="Wang X."/>
            <person name="Xiao Y."/>
        </authorList>
    </citation>
    <scope>NUCLEOTIDE SEQUENCE</scope>
    <source>
        <strain evidence="2">ATCC 31280</strain>
    </source>
</reference>
<dbReference type="InterPro" id="IPR011992">
    <property type="entry name" value="EF-hand-dom_pair"/>
</dbReference>
<sequence length="173" mass="18811">MASDLQKRKMSAVFGAMDANGDGKLEKADFDALTTRWLAVSRDADAGVLRSTMDQWWTVLREASDHNDDDEVTLDEVIAAAGDQMLMLDLVVSTAEAMFEAVDLDGSGSVTAQEYATMIHAWTGNDASTDEVFALLDLDGNGELSKSEFARHWVEFWAGDDPDAPANNVFGLI</sequence>
<evidence type="ECO:0000313" key="2">
    <source>
        <dbReference type="EMBL" id="QUF03266.1"/>
    </source>
</evidence>
<dbReference type="SMART" id="SM00054">
    <property type="entry name" value="EFh"/>
    <property type="match status" value="3"/>
</dbReference>
<dbReference type="SUPFAM" id="SSF47473">
    <property type="entry name" value="EF-hand"/>
    <property type="match status" value="1"/>
</dbReference>
<feature type="domain" description="EF-hand" evidence="1">
    <location>
        <begin position="90"/>
        <end position="125"/>
    </location>
</feature>
<dbReference type="Proteomes" id="UP000677152">
    <property type="component" value="Chromosome"/>
</dbReference>
<dbReference type="Pfam" id="PF13499">
    <property type="entry name" value="EF-hand_7"/>
    <property type="match status" value="1"/>
</dbReference>
<name>A0AA45L4S4_9PSEU</name>